<dbReference type="OrthoDB" id="6231715at2759"/>
<dbReference type="EMBL" id="UYRU01067815">
    <property type="protein sequence ID" value="VDN17036.1"/>
    <property type="molecule type" value="Genomic_DNA"/>
</dbReference>
<evidence type="ECO:0000313" key="2">
    <source>
        <dbReference type="EMBL" id="VDN17036.1"/>
    </source>
</evidence>
<dbReference type="InterPro" id="IPR000477">
    <property type="entry name" value="RT_dom"/>
</dbReference>
<accession>A0A3P7PG38</accession>
<dbReference type="AlphaFoldDB" id="A0A3P7PG38"/>
<evidence type="ECO:0000259" key="1">
    <source>
        <dbReference type="PROSITE" id="PS50878"/>
    </source>
</evidence>
<sequence length="117" mass="13560">MVFFDVTSSLKSIPPNLAHEILDKRLQEASDEVQNQLKIEHIMRLFEFCQKTYFTFAGETYKQIKGTPMGSPISGLVAELVLQELGNTAFTQQKPVFWRRYGENTFYHQEERAAKLL</sequence>
<proteinExistence type="predicted"/>
<dbReference type="Proteomes" id="UP000281553">
    <property type="component" value="Unassembled WGS sequence"/>
</dbReference>
<reference evidence="2 3" key="1">
    <citation type="submission" date="2018-11" db="EMBL/GenBank/DDBJ databases">
        <authorList>
            <consortium name="Pathogen Informatics"/>
        </authorList>
    </citation>
    <scope>NUCLEOTIDE SEQUENCE [LARGE SCALE GENOMIC DNA]</scope>
</reference>
<gene>
    <name evidence="2" type="ORF">DILT_LOCUS12820</name>
</gene>
<name>A0A3P7PG38_DIBLA</name>
<dbReference type="PANTHER" id="PTHR21301:SF10">
    <property type="entry name" value="REVERSE TRANSCRIPTASE DOMAIN-CONTAINING PROTEIN"/>
    <property type="match status" value="1"/>
</dbReference>
<dbReference type="PROSITE" id="PS50878">
    <property type="entry name" value="RT_POL"/>
    <property type="match status" value="1"/>
</dbReference>
<dbReference type="PANTHER" id="PTHR21301">
    <property type="entry name" value="REVERSE TRANSCRIPTASE"/>
    <property type="match status" value="1"/>
</dbReference>
<evidence type="ECO:0000313" key="3">
    <source>
        <dbReference type="Proteomes" id="UP000281553"/>
    </source>
</evidence>
<protein>
    <recommendedName>
        <fullName evidence="1">Reverse transcriptase domain-containing protein</fullName>
    </recommendedName>
</protein>
<feature type="domain" description="Reverse transcriptase" evidence="1">
    <location>
        <begin position="1"/>
        <end position="117"/>
    </location>
</feature>
<keyword evidence="3" id="KW-1185">Reference proteome</keyword>
<organism evidence="2 3">
    <name type="scientific">Dibothriocephalus latus</name>
    <name type="common">Fish tapeworm</name>
    <name type="synonym">Diphyllobothrium latum</name>
    <dbReference type="NCBI Taxonomy" id="60516"/>
    <lineage>
        <taxon>Eukaryota</taxon>
        <taxon>Metazoa</taxon>
        <taxon>Spiralia</taxon>
        <taxon>Lophotrochozoa</taxon>
        <taxon>Platyhelminthes</taxon>
        <taxon>Cestoda</taxon>
        <taxon>Eucestoda</taxon>
        <taxon>Diphyllobothriidea</taxon>
        <taxon>Diphyllobothriidae</taxon>
        <taxon>Dibothriocephalus</taxon>
    </lineage>
</organism>